<proteinExistence type="predicted"/>
<evidence type="ECO:0000313" key="3">
    <source>
        <dbReference type="Proteomes" id="UP000002139"/>
    </source>
</evidence>
<dbReference type="InterPro" id="IPR013431">
    <property type="entry name" value="Delta_60_rpt"/>
</dbReference>
<dbReference type="Proteomes" id="UP000002139">
    <property type="component" value="Chromosome"/>
</dbReference>
<feature type="compositionally biased region" description="Gly residues" evidence="1">
    <location>
        <begin position="71"/>
        <end position="84"/>
    </location>
</feature>
<evidence type="ECO:0000313" key="2">
    <source>
        <dbReference type="EMBL" id="CAN90930.1"/>
    </source>
</evidence>
<name>A9EP25_SORC5</name>
<gene>
    <name evidence="2" type="ordered locus">sce0773</name>
</gene>
<dbReference type="HOGENOM" id="CLU_035226_0_0_7"/>
<dbReference type="NCBIfam" id="TIGR02608">
    <property type="entry name" value="delta_60_rpt"/>
    <property type="match status" value="4"/>
</dbReference>
<dbReference type="KEGG" id="scl:sce0773"/>
<dbReference type="Pfam" id="PF17164">
    <property type="entry name" value="DUF5122"/>
    <property type="match status" value="3"/>
</dbReference>
<dbReference type="SUPFAM" id="SSF63829">
    <property type="entry name" value="Calcium-dependent phosphotriesterase"/>
    <property type="match status" value="1"/>
</dbReference>
<reference evidence="2 3" key="1">
    <citation type="journal article" date="2007" name="Nat. Biotechnol.">
        <title>Complete genome sequence of the myxobacterium Sorangium cellulosum.</title>
        <authorList>
            <person name="Schneiker S."/>
            <person name="Perlova O."/>
            <person name="Kaiser O."/>
            <person name="Gerth K."/>
            <person name="Alici A."/>
            <person name="Altmeyer M.O."/>
            <person name="Bartels D."/>
            <person name="Bekel T."/>
            <person name="Beyer S."/>
            <person name="Bode E."/>
            <person name="Bode H.B."/>
            <person name="Bolten C.J."/>
            <person name="Choudhuri J.V."/>
            <person name="Doss S."/>
            <person name="Elnakady Y.A."/>
            <person name="Frank B."/>
            <person name="Gaigalat L."/>
            <person name="Goesmann A."/>
            <person name="Groeger C."/>
            <person name="Gross F."/>
            <person name="Jelsbak L."/>
            <person name="Jelsbak L."/>
            <person name="Kalinowski J."/>
            <person name="Kegler C."/>
            <person name="Knauber T."/>
            <person name="Konietzny S."/>
            <person name="Kopp M."/>
            <person name="Krause L."/>
            <person name="Krug D."/>
            <person name="Linke B."/>
            <person name="Mahmud T."/>
            <person name="Martinez-Arias R."/>
            <person name="McHardy A.C."/>
            <person name="Merai M."/>
            <person name="Meyer F."/>
            <person name="Mormann S."/>
            <person name="Munoz-Dorado J."/>
            <person name="Perez J."/>
            <person name="Pradella S."/>
            <person name="Rachid S."/>
            <person name="Raddatz G."/>
            <person name="Rosenau F."/>
            <person name="Rueckert C."/>
            <person name="Sasse F."/>
            <person name="Scharfe M."/>
            <person name="Schuster S.C."/>
            <person name="Suen G."/>
            <person name="Treuner-Lange A."/>
            <person name="Velicer G.J."/>
            <person name="Vorholter F.-J."/>
            <person name="Weissman K.J."/>
            <person name="Welch R.D."/>
            <person name="Wenzel S.C."/>
            <person name="Whitworth D.E."/>
            <person name="Wilhelm S."/>
            <person name="Wittmann C."/>
            <person name="Bloecker H."/>
            <person name="Puehler A."/>
            <person name="Mueller R."/>
        </authorList>
    </citation>
    <scope>NUCLEOTIDE SEQUENCE [LARGE SCALE GENOMIC DNA]</scope>
    <source>
        <strain evidence="3">So ce56</strain>
    </source>
</reference>
<accession>A9EP25</accession>
<protein>
    <submittedName>
        <fullName evidence="2">Uncharacterized protein</fullName>
    </submittedName>
</protein>
<dbReference type="AlphaFoldDB" id="A9EP25"/>
<dbReference type="OrthoDB" id="5380868at2"/>
<organism evidence="2 3">
    <name type="scientific">Sorangium cellulosum (strain So ce56)</name>
    <name type="common">Polyangium cellulosum (strain So ce56)</name>
    <dbReference type="NCBI Taxonomy" id="448385"/>
    <lineage>
        <taxon>Bacteria</taxon>
        <taxon>Pseudomonadati</taxon>
        <taxon>Myxococcota</taxon>
        <taxon>Polyangia</taxon>
        <taxon>Polyangiales</taxon>
        <taxon>Polyangiaceae</taxon>
        <taxon>Sorangium</taxon>
    </lineage>
</organism>
<dbReference type="STRING" id="448385.sce0773"/>
<keyword evidence="3" id="KW-1185">Reference proteome</keyword>
<dbReference type="EMBL" id="AM746676">
    <property type="protein sequence ID" value="CAN90930.1"/>
    <property type="molecule type" value="Genomic_DNA"/>
</dbReference>
<dbReference type="eggNOG" id="COG1572">
    <property type="taxonomic scope" value="Bacteria"/>
</dbReference>
<feature type="region of interest" description="Disordered" evidence="1">
    <location>
        <begin position="58"/>
        <end position="84"/>
    </location>
</feature>
<sequence length="577" mass="58515">MRPPSRRRPAGDLAWRAVNSTTHRRTAALARAALLGGAAALLGCEALLGIEDVSLDSGAGGGASSSSSPSGSGGGTADGGGGQGGQAEGDFTFAILADSVDVPYNGVNYVTVAITRIGGFDEPVVVDVQAAPAGLVADPITIPSGSSAGRLEVGASGALTLGTTFDLDLIATSGRTARTDSARAVVTGKPGTLDESFGAAGITSWNLASDGGGLHDIRQAASGQILTAGNSISGVGASKLEGFRLLRDGALDPAFAGGRVTSSFCSCTKYQEIRGITRLINGTVFLAGYASGEATDDIAFLRYRDNGTQDNIDSANTGKGLIDLGGDEHVAAMDLSASEQLFVTGERDAQLFVAAINPTYGYLDNKFATVGWIAPLGVGPSAGTALTARPDGSVLVAGWVEEGGDRDIVLVQIEANGAVGGLGELTIARPGQQEPVAVVVQPDGRILVGVRSTEAGSSDFLVVRLEADGLFDTTFGEDGFALAGLAGGEAVDMALMPDGRIVVAGNVGQGANSQPTLVRFQPDGALDPTFGDKGVQALFLGEQDFVQSMTLSTDGKLLVSGVRQTFPTHGLVARLWN</sequence>
<dbReference type="Gene3D" id="2.80.10.50">
    <property type="match status" value="3"/>
</dbReference>
<dbReference type="BioCyc" id="SCEL448385:SCE_RS04050-MONOMER"/>
<evidence type="ECO:0000256" key="1">
    <source>
        <dbReference type="SAM" id="MobiDB-lite"/>
    </source>
</evidence>